<dbReference type="Proteomes" id="UP000324209">
    <property type="component" value="Chromosome"/>
</dbReference>
<gene>
    <name evidence="2" type="ORF">EXM22_14270</name>
</gene>
<evidence type="ECO:0000313" key="3">
    <source>
        <dbReference type="Proteomes" id="UP000324209"/>
    </source>
</evidence>
<dbReference type="RefSeq" id="WP_149487163.1">
    <property type="nucleotide sequence ID" value="NZ_CP036150.1"/>
</dbReference>
<keyword evidence="1" id="KW-1133">Transmembrane helix</keyword>
<dbReference type="InterPro" id="IPR007313">
    <property type="entry name" value="FxsA"/>
</dbReference>
<keyword evidence="3" id="KW-1185">Reference proteome</keyword>
<evidence type="ECO:0000256" key="1">
    <source>
        <dbReference type="SAM" id="Phobius"/>
    </source>
</evidence>
<dbReference type="AlphaFoldDB" id="A0A5C1QNI2"/>
<organism evidence="2 3">
    <name type="scientific">Oceanispirochaeta crateris</name>
    <dbReference type="NCBI Taxonomy" id="2518645"/>
    <lineage>
        <taxon>Bacteria</taxon>
        <taxon>Pseudomonadati</taxon>
        <taxon>Spirochaetota</taxon>
        <taxon>Spirochaetia</taxon>
        <taxon>Spirochaetales</taxon>
        <taxon>Spirochaetaceae</taxon>
        <taxon>Oceanispirochaeta</taxon>
    </lineage>
</organism>
<sequence>MLDVKMIIRVLNPHYTVRYLYFLLLAALVPFMDCYFILLIAHNIGEYLFLAMLITFSLIGFFLSMFLVKRNLFIIHTNTANHYFSEYYYNMLAGTLFVSFFLIMPGILGSIIALILCIPFLRYKSGKIISSFLKIDWKEIHEFINVID</sequence>
<dbReference type="OrthoDB" id="9839825at2"/>
<keyword evidence="1" id="KW-0472">Membrane</keyword>
<feature type="transmembrane region" description="Helical" evidence="1">
    <location>
        <begin position="20"/>
        <end position="40"/>
    </location>
</feature>
<reference evidence="2 3" key="1">
    <citation type="submission" date="2019-02" db="EMBL/GenBank/DDBJ databases">
        <title>Complete Genome Sequence and Methylome Analysis of free living Spirochaetas.</title>
        <authorList>
            <person name="Fomenkov A."/>
            <person name="Dubinina G."/>
            <person name="Leshcheva N."/>
            <person name="Mikheeva N."/>
            <person name="Grabovich M."/>
            <person name="Vincze T."/>
            <person name="Roberts R.J."/>
        </authorList>
    </citation>
    <scope>NUCLEOTIDE SEQUENCE [LARGE SCALE GENOMIC DNA]</scope>
    <source>
        <strain evidence="2 3">K2</strain>
    </source>
</reference>
<accession>A0A5C1QNI2</accession>
<name>A0A5C1QNI2_9SPIO</name>
<keyword evidence="1" id="KW-0812">Transmembrane</keyword>
<evidence type="ECO:0008006" key="4">
    <source>
        <dbReference type="Google" id="ProtNLM"/>
    </source>
</evidence>
<feature type="transmembrane region" description="Helical" evidence="1">
    <location>
        <begin position="47"/>
        <end position="68"/>
    </location>
</feature>
<evidence type="ECO:0000313" key="2">
    <source>
        <dbReference type="EMBL" id="QEN09087.1"/>
    </source>
</evidence>
<protein>
    <recommendedName>
        <fullName evidence="4">FxsA family protein</fullName>
    </recommendedName>
</protein>
<dbReference type="Pfam" id="PF04186">
    <property type="entry name" value="FxsA"/>
    <property type="match status" value="1"/>
</dbReference>
<dbReference type="GO" id="GO:0016020">
    <property type="term" value="C:membrane"/>
    <property type="evidence" value="ECO:0007669"/>
    <property type="project" value="InterPro"/>
</dbReference>
<dbReference type="EMBL" id="CP036150">
    <property type="protein sequence ID" value="QEN09087.1"/>
    <property type="molecule type" value="Genomic_DNA"/>
</dbReference>
<feature type="transmembrane region" description="Helical" evidence="1">
    <location>
        <begin position="88"/>
        <end position="121"/>
    </location>
</feature>
<proteinExistence type="predicted"/>
<dbReference type="KEGG" id="ock:EXM22_14270"/>